<proteinExistence type="predicted"/>
<keyword evidence="2" id="KW-1185">Reference proteome</keyword>
<dbReference type="EMBL" id="FWXH01000002">
    <property type="protein sequence ID" value="SMC18479.1"/>
    <property type="molecule type" value="Genomic_DNA"/>
</dbReference>
<dbReference type="Proteomes" id="UP000192468">
    <property type="component" value="Unassembled WGS sequence"/>
</dbReference>
<dbReference type="STRING" id="1121291.SAMN02745134_00579"/>
<gene>
    <name evidence="1" type="ORF">SAMN02745134_00579</name>
</gene>
<evidence type="ECO:0000313" key="1">
    <source>
        <dbReference type="EMBL" id="SMC18479.1"/>
    </source>
</evidence>
<name>A0A1W1X3G0_9CLOT</name>
<reference evidence="1 2" key="1">
    <citation type="submission" date="2017-04" db="EMBL/GenBank/DDBJ databases">
        <authorList>
            <person name="Afonso C.L."/>
            <person name="Miller P.J."/>
            <person name="Scott M.A."/>
            <person name="Spackman E."/>
            <person name="Goraichik I."/>
            <person name="Dimitrov K.M."/>
            <person name="Suarez D.L."/>
            <person name="Swayne D.E."/>
        </authorList>
    </citation>
    <scope>NUCLEOTIDE SEQUENCE [LARGE SCALE GENOMIC DNA]</scope>
    <source>
        <strain evidence="1 2">DSM 12555</strain>
    </source>
</reference>
<dbReference type="AlphaFoldDB" id="A0A1W1X3G0"/>
<organism evidence="1 2">
    <name type="scientific">Clostridium acidisoli DSM 12555</name>
    <dbReference type="NCBI Taxonomy" id="1121291"/>
    <lineage>
        <taxon>Bacteria</taxon>
        <taxon>Bacillati</taxon>
        <taxon>Bacillota</taxon>
        <taxon>Clostridia</taxon>
        <taxon>Eubacteriales</taxon>
        <taxon>Clostridiaceae</taxon>
        <taxon>Clostridium</taxon>
    </lineage>
</organism>
<sequence>MGEYVFCNITELASPVGIFTVKYQEKRIPFSIKKNNFDIPVEVYDSENRNVVAMLQTETNYALIIDFSNLEIGITYKISFSGGNLKRFDSDEHTEALTTTINGYSVGIGMYNPNDDEEIEQSICYSKQRGFYTQKMIIEPPSYDETKFRGYTIKQAEDKTGYYFKVLDNTLDKITFLVAWIENKSLSANKYEDALSFWLT</sequence>
<accession>A0A1W1X3G0</accession>
<protein>
    <submittedName>
        <fullName evidence="1">Uncharacterized protein</fullName>
    </submittedName>
</protein>
<evidence type="ECO:0000313" key="2">
    <source>
        <dbReference type="Proteomes" id="UP000192468"/>
    </source>
</evidence>